<keyword evidence="4" id="KW-1185">Reference proteome</keyword>
<dbReference type="PROSITE" id="PS51186">
    <property type="entry name" value="GNAT"/>
    <property type="match status" value="1"/>
</dbReference>
<accession>A0ABP9RW23</accession>
<dbReference type="InterPro" id="IPR016181">
    <property type="entry name" value="Acyl_CoA_acyltransferase"/>
</dbReference>
<evidence type="ECO:0000313" key="4">
    <source>
        <dbReference type="Proteomes" id="UP001501570"/>
    </source>
</evidence>
<evidence type="ECO:0000313" key="3">
    <source>
        <dbReference type="EMBL" id="GAA5187863.1"/>
    </source>
</evidence>
<reference evidence="4" key="1">
    <citation type="journal article" date="2019" name="Int. J. Syst. Evol. Microbiol.">
        <title>The Global Catalogue of Microorganisms (GCM) 10K type strain sequencing project: providing services to taxonomists for standard genome sequencing and annotation.</title>
        <authorList>
            <consortium name="The Broad Institute Genomics Platform"/>
            <consortium name="The Broad Institute Genome Sequencing Center for Infectious Disease"/>
            <person name="Wu L."/>
            <person name="Ma J."/>
        </authorList>
    </citation>
    <scope>NUCLEOTIDE SEQUENCE [LARGE SCALE GENOMIC DNA]</scope>
    <source>
        <strain evidence="4">JCM 18304</strain>
    </source>
</reference>
<dbReference type="RefSeq" id="WP_345631151.1">
    <property type="nucleotide sequence ID" value="NZ_BAABJQ010000010.1"/>
</dbReference>
<organism evidence="3 4">
    <name type="scientific">Rugosimonospora acidiphila</name>
    <dbReference type="NCBI Taxonomy" id="556531"/>
    <lineage>
        <taxon>Bacteria</taxon>
        <taxon>Bacillati</taxon>
        <taxon>Actinomycetota</taxon>
        <taxon>Actinomycetes</taxon>
        <taxon>Micromonosporales</taxon>
        <taxon>Micromonosporaceae</taxon>
        <taxon>Rugosimonospora</taxon>
    </lineage>
</organism>
<protein>
    <recommendedName>
        <fullName evidence="2">N-acetyltransferase domain-containing protein</fullName>
    </recommendedName>
</protein>
<dbReference type="SUPFAM" id="SSF55729">
    <property type="entry name" value="Acyl-CoA N-acyltransferases (Nat)"/>
    <property type="match status" value="1"/>
</dbReference>
<proteinExistence type="predicted"/>
<feature type="domain" description="N-acetyltransferase" evidence="2">
    <location>
        <begin position="22"/>
        <end position="156"/>
    </location>
</feature>
<gene>
    <name evidence="3" type="ORF">GCM10023322_37150</name>
</gene>
<dbReference type="CDD" id="cd04301">
    <property type="entry name" value="NAT_SF"/>
    <property type="match status" value="1"/>
</dbReference>
<dbReference type="Pfam" id="PF00583">
    <property type="entry name" value="Acetyltransf_1"/>
    <property type="match status" value="1"/>
</dbReference>
<sequence length="254" mass="27528">MTIKHGGPAGDGGDAARGAGTVDVVDGDSELKARLEKELTAFNVRMTGADDEASLSVRVTDQAGALVGGLAGWTWGGCGGIGLLWVREQSRREGWGSRLLRAAEQEARRRGCTRMVVSSMTFQAPGFYRRHGYVETGRTEGLPGGHSDVHFFKRLDGKATGPRLRVAVVLDLPGQHVDAAQRYQDLVRPLLADHGGRLEQRLRTADSGTEVHVLSFASRSGYDSYLADPRRAEYHAELGDAEPRGRVLEVHEVI</sequence>
<name>A0ABP9RW23_9ACTN</name>
<comment type="caution">
    <text evidence="3">The sequence shown here is derived from an EMBL/GenBank/DDBJ whole genome shotgun (WGS) entry which is preliminary data.</text>
</comment>
<evidence type="ECO:0000256" key="1">
    <source>
        <dbReference type="SAM" id="MobiDB-lite"/>
    </source>
</evidence>
<feature type="region of interest" description="Disordered" evidence="1">
    <location>
        <begin position="1"/>
        <end position="21"/>
    </location>
</feature>
<evidence type="ECO:0000259" key="2">
    <source>
        <dbReference type="PROSITE" id="PS51186"/>
    </source>
</evidence>
<dbReference type="InterPro" id="IPR000182">
    <property type="entry name" value="GNAT_dom"/>
</dbReference>
<dbReference type="EMBL" id="BAABJQ010000010">
    <property type="protein sequence ID" value="GAA5187863.1"/>
    <property type="molecule type" value="Genomic_DNA"/>
</dbReference>
<dbReference type="Gene3D" id="3.40.630.30">
    <property type="match status" value="1"/>
</dbReference>
<dbReference type="Proteomes" id="UP001501570">
    <property type="component" value="Unassembled WGS sequence"/>
</dbReference>